<dbReference type="HAMAP" id="MF_00480_B">
    <property type="entry name" value="Ribosomal_uS7_B"/>
    <property type="match status" value="1"/>
</dbReference>
<dbReference type="InterPro" id="IPR023798">
    <property type="entry name" value="Ribosomal_uS7_dom"/>
</dbReference>
<keyword evidence="3" id="KW-0694">RNA-binding</keyword>
<dbReference type="SUPFAM" id="SSF47973">
    <property type="entry name" value="Ribosomal protein S7"/>
    <property type="match status" value="1"/>
</dbReference>
<dbReference type="FunFam" id="1.10.455.10:FF:000001">
    <property type="entry name" value="30S ribosomal protein S7"/>
    <property type="match status" value="1"/>
</dbReference>
<dbReference type="GO" id="GO:0003735">
    <property type="term" value="F:structural constituent of ribosome"/>
    <property type="evidence" value="ECO:0007669"/>
    <property type="project" value="InterPro"/>
</dbReference>
<dbReference type="NCBIfam" id="TIGR01029">
    <property type="entry name" value="rpsG_bact"/>
    <property type="match status" value="1"/>
</dbReference>
<dbReference type="Gene3D" id="1.10.455.10">
    <property type="entry name" value="Ribosomal protein S7 domain"/>
    <property type="match status" value="1"/>
</dbReference>
<dbReference type="PANTHER" id="PTHR11205">
    <property type="entry name" value="RIBOSOMAL PROTEIN S7"/>
    <property type="match status" value="1"/>
</dbReference>
<proteinExistence type="inferred from homology"/>
<dbReference type="GO" id="GO:0006412">
    <property type="term" value="P:translation"/>
    <property type="evidence" value="ECO:0007669"/>
    <property type="project" value="InterPro"/>
</dbReference>
<keyword evidence="5" id="KW-0687">Ribonucleoprotein</keyword>
<dbReference type="PIRSF" id="PIRSF002122">
    <property type="entry name" value="RPS7p_RPS7a_RPS5e_RPS7o"/>
    <property type="match status" value="1"/>
</dbReference>
<sequence>MPRKGTKANKPQIGPDPVYNSRLVSKFVNHMMLDGKKSTAQGIFYRALEAVGEKGDEEPLKLFKKAIDNVSPSVEVKSRRVGGSTYQVPVEVYHRRKTSLALRWLVEAARKRSEKTMDARLAGEVLDAAVGRGGAVKKREDTHRMAEANKAFAHYRW</sequence>
<keyword evidence="4" id="KW-0689">Ribosomal protein</keyword>
<dbReference type="PROSITE" id="PS00052">
    <property type="entry name" value="RIBOSOMAL_S7"/>
    <property type="match status" value="1"/>
</dbReference>
<comment type="similarity">
    <text evidence="1">Belongs to the universal ribosomal protein uS7 family.</text>
</comment>
<organism evidence="7">
    <name type="scientific">marine metagenome</name>
    <dbReference type="NCBI Taxonomy" id="408172"/>
    <lineage>
        <taxon>unclassified sequences</taxon>
        <taxon>metagenomes</taxon>
        <taxon>ecological metagenomes</taxon>
    </lineage>
</organism>
<keyword evidence="2" id="KW-0699">rRNA-binding</keyword>
<evidence type="ECO:0000313" key="7">
    <source>
        <dbReference type="EMBL" id="SVA89926.1"/>
    </source>
</evidence>
<evidence type="ECO:0000256" key="1">
    <source>
        <dbReference type="ARBA" id="ARBA00007151"/>
    </source>
</evidence>
<dbReference type="InterPro" id="IPR036823">
    <property type="entry name" value="Ribosomal_uS7_dom_sf"/>
</dbReference>
<protein>
    <recommendedName>
        <fullName evidence="6">Small ribosomal subunit protein uS7 domain-containing protein</fullName>
    </recommendedName>
</protein>
<dbReference type="Pfam" id="PF00177">
    <property type="entry name" value="Ribosomal_S7"/>
    <property type="match status" value="1"/>
</dbReference>
<accession>A0A381ZKV4</accession>
<dbReference type="AlphaFoldDB" id="A0A381ZKV4"/>
<name>A0A381ZKV4_9ZZZZ</name>
<feature type="domain" description="Small ribosomal subunit protein uS7" evidence="6">
    <location>
        <begin position="6"/>
        <end position="150"/>
    </location>
</feature>
<evidence type="ECO:0000256" key="3">
    <source>
        <dbReference type="ARBA" id="ARBA00022884"/>
    </source>
</evidence>
<evidence type="ECO:0000256" key="2">
    <source>
        <dbReference type="ARBA" id="ARBA00022730"/>
    </source>
</evidence>
<reference evidence="7" key="1">
    <citation type="submission" date="2018-05" db="EMBL/GenBank/DDBJ databases">
        <authorList>
            <person name="Lanie J.A."/>
            <person name="Ng W.-L."/>
            <person name="Kazmierczak K.M."/>
            <person name="Andrzejewski T.M."/>
            <person name="Davidsen T.M."/>
            <person name="Wayne K.J."/>
            <person name="Tettelin H."/>
            <person name="Glass J.I."/>
            <person name="Rusch D."/>
            <person name="Podicherti R."/>
            <person name="Tsui H.-C.T."/>
            <person name="Winkler M.E."/>
        </authorList>
    </citation>
    <scope>NUCLEOTIDE SEQUENCE</scope>
</reference>
<dbReference type="InterPro" id="IPR000235">
    <property type="entry name" value="Ribosomal_uS7"/>
</dbReference>
<evidence type="ECO:0000256" key="5">
    <source>
        <dbReference type="ARBA" id="ARBA00023274"/>
    </source>
</evidence>
<dbReference type="GO" id="GO:0019843">
    <property type="term" value="F:rRNA binding"/>
    <property type="evidence" value="ECO:0007669"/>
    <property type="project" value="UniProtKB-KW"/>
</dbReference>
<dbReference type="EMBL" id="UINC01021737">
    <property type="protein sequence ID" value="SVA89926.1"/>
    <property type="molecule type" value="Genomic_DNA"/>
</dbReference>
<dbReference type="InterPro" id="IPR020606">
    <property type="entry name" value="Ribosomal_uS7_CS"/>
</dbReference>
<evidence type="ECO:0000259" key="6">
    <source>
        <dbReference type="Pfam" id="PF00177"/>
    </source>
</evidence>
<evidence type="ECO:0000256" key="4">
    <source>
        <dbReference type="ARBA" id="ARBA00022980"/>
    </source>
</evidence>
<gene>
    <name evidence="7" type="ORF">METZ01_LOCUS142780</name>
</gene>
<dbReference type="GO" id="GO:0015935">
    <property type="term" value="C:small ribosomal subunit"/>
    <property type="evidence" value="ECO:0007669"/>
    <property type="project" value="InterPro"/>
</dbReference>
<dbReference type="InterPro" id="IPR005717">
    <property type="entry name" value="Ribosomal_uS7_bac/org-type"/>
</dbReference>
<dbReference type="CDD" id="cd14869">
    <property type="entry name" value="uS7_Bacteria"/>
    <property type="match status" value="1"/>
</dbReference>